<dbReference type="CDD" id="cd03219">
    <property type="entry name" value="ABC_Mj1267_LivG_branched"/>
    <property type="match status" value="1"/>
</dbReference>
<dbReference type="SMART" id="SM00382">
    <property type="entry name" value="AAA"/>
    <property type="match status" value="1"/>
</dbReference>
<dbReference type="InterPro" id="IPR003593">
    <property type="entry name" value="AAA+_ATPase"/>
</dbReference>
<dbReference type="PROSITE" id="PS50893">
    <property type="entry name" value="ABC_TRANSPORTER_2"/>
    <property type="match status" value="1"/>
</dbReference>
<keyword evidence="3 5" id="KW-0067">ATP-binding</keyword>
<dbReference type="InterPro" id="IPR027417">
    <property type="entry name" value="P-loop_NTPase"/>
</dbReference>
<protein>
    <submittedName>
        <fullName evidence="5">ABC transporter ATP-binding protein</fullName>
    </submittedName>
</protein>
<evidence type="ECO:0000313" key="5">
    <source>
        <dbReference type="EMBL" id="MBL6459441.1"/>
    </source>
</evidence>
<dbReference type="SUPFAM" id="SSF52540">
    <property type="entry name" value="P-loop containing nucleoside triphosphate hydrolases"/>
    <property type="match status" value="1"/>
</dbReference>
<evidence type="ECO:0000313" key="6">
    <source>
        <dbReference type="Proteomes" id="UP000606490"/>
    </source>
</evidence>
<dbReference type="InterPro" id="IPR032823">
    <property type="entry name" value="BCA_ABC_TP_C"/>
</dbReference>
<dbReference type="InterPro" id="IPR003439">
    <property type="entry name" value="ABC_transporter-like_ATP-bd"/>
</dbReference>
<keyword evidence="2" id="KW-0547">Nucleotide-binding</keyword>
<proteinExistence type="predicted"/>
<dbReference type="GO" id="GO:0005524">
    <property type="term" value="F:ATP binding"/>
    <property type="evidence" value="ECO:0007669"/>
    <property type="project" value="UniProtKB-KW"/>
</dbReference>
<dbReference type="Proteomes" id="UP000606490">
    <property type="component" value="Unassembled WGS sequence"/>
</dbReference>
<dbReference type="Gene3D" id="3.40.50.300">
    <property type="entry name" value="P-loop containing nucleotide triphosphate hydrolases"/>
    <property type="match status" value="1"/>
</dbReference>
<name>A0ABS1VE68_9PROT</name>
<evidence type="ECO:0000256" key="2">
    <source>
        <dbReference type="ARBA" id="ARBA00022741"/>
    </source>
</evidence>
<evidence type="ECO:0000256" key="3">
    <source>
        <dbReference type="ARBA" id="ARBA00022840"/>
    </source>
</evidence>
<accession>A0ABS1VE68</accession>
<dbReference type="Pfam" id="PF12399">
    <property type="entry name" value="BCA_ABC_TP_C"/>
    <property type="match status" value="1"/>
</dbReference>
<sequence>MSALLEVREVSHRFGGLHVLKGVSFTVEAGSVTGLIGPNGAGKSTLFNIISGFLTPSVGRIVLLGEDATRLGIQHRSRMGLQRTFQTPQVFRDLTVRENLVAGCHRHGRTGVLEAFLGLPQVRREMRDAAIVADAAIERFDLGPYRDVPAGELPAGRQRMVELARAVVAEPKLLCLDEPSSGLSTAEVQILMQVLRRLNEEGMTILLVSHDMELMEITSKMHALCFGEIIASGSLDAMRASPRVREAYLGT</sequence>
<dbReference type="RefSeq" id="WP_202829181.1">
    <property type="nucleotide sequence ID" value="NZ_JAEUXJ010000040.1"/>
</dbReference>
<dbReference type="EMBL" id="JAEUXJ010000040">
    <property type="protein sequence ID" value="MBL6459441.1"/>
    <property type="molecule type" value="Genomic_DNA"/>
</dbReference>
<dbReference type="PANTHER" id="PTHR45772">
    <property type="entry name" value="CONSERVED COMPONENT OF ABC TRANSPORTER FOR NATURAL AMINO ACIDS-RELATED"/>
    <property type="match status" value="1"/>
</dbReference>
<evidence type="ECO:0000256" key="1">
    <source>
        <dbReference type="ARBA" id="ARBA00022448"/>
    </source>
</evidence>
<reference evidence="5 6" key="1">
    <citation type="submission" date="2021-01" db="EMBL/GenBank/DDBJ databases">
        <title>Belnapia mucosa sp. nov. and Belnapia arida sp. nov., isolated from the Tabernas Desert (Almeria, Spain).</title>
        <authorList>
            <person name="Molina-Menor E."/>
            <person name="Vidal-Verdu A."/>
            <person name="Calonge A."/>
            <person name="Satari L."/>
            <person name="Pereto Magraner J."/>
            <person name="Porcar Miralles M."/>
        </authorList>
    </citation>
    <scope>NUCLEOTIDE SEQUENCE [LARGE SCALE GENOMIC DNA]</scope>
    <source>
        <strain evidence="5 6">T6</strain>
    </source>
</reference>
<feature type="domain" description="ABC transporter" evidence="4">
    <location>
        <begin position="5"/>
        <end position="251"/>
    </location>
</feature>
<dbReference type="InterPro" id="IPR051120">
    <property type="entry name" value="ABC_AA/LPS_Transport"/>
</dbReference>
<keyword evidence="1" id="KW-0813">Transport</keyword>
<comment type="caution">
    <text evidence="5">The sequence shown here is derived from an EMBL/GenBank/DDBJ whole genome shotgun (WGS) entry which is preliminary data.</text>
</comment>
<gene>
    <name evidence="5" type="ORF">JMJ55_29435</name>
</gene>
<keyword evidence="6" id="KW-1185">Reference proteome</keyword>
<organism evidence="5 6">
    <name type="scientific">Belnapia mucosa</name>
    <dbReference type="NCBI Taxonomy" id="2804532"/>
    <lineage>
        <taxon>Bacteria</taxon>
        <taxon>Pseudomonadati</taxon>
        <taxon>Pseudomonadota</taxon>
        <taxon>Alphaproteobacteria</taxon>
        <taxon>Acetobacterales</taxon>
        <taxon>Roseomonadaceae</taxon>
        <taxon>Belnapia</taxon>
    </lineage>
</organism>
<dbReference type="Pfam" id="PF00005">
    <property type="entry name" value="ABC_tran"/>
    <property type="match status" value="1"/>
</dbReference>
<evidence type="ECO:0000259" key="4">
    <source>
        <dbReference type="PROSITE" id="PS50893"/>
    </source>
</evidence>